<dbReference type="STRING" id="200904.GCA_900168775_03356"/>
<dbReference type="CDD" id="cd01170">
    <property type="entry name" value="THZ_kinase"/>
    <property type="match status" value="1"/>
</dbReference>
<dbReference type="GO" id="GO:0009229">
    <property type="term" value="P:thiamine diphosphate biosynthetic process"/>
    <property type="evidence" value="ECO:0007669"/>
    <property type="project" value="UniProtKB-UniRule"/>
</dbReference>
<gene>
    <name evidence="11" type="primary">thiM</name>
    <name evidence="12" type="ORF">DES48_103102</name>
</gene>
<dbReference type="Proteomes" id="UP000252254">
    <property type="component" value="Unassembled WGS sequence"/>
</dbReference>
<evidence type="ECO:0000256" key="9">
    <source>
        <dbReference type="ARBA" id="ARBA00022842"/>
    </source>
</evidence>
<comment type="similarity">
    <text evidence="11">Belongs to the Thz kinase family.</text>
</comment>
<keyword evidence="10 11" id="KW-0784">Thiamine biosynthesis</keyword>
<dbReference type="RefSeq" id="WP_245911321.1">
    <property type="nucleotide sequence ID" value="NZ_BAABQN010000011.1"/>
</dbReference>
<keyword evidence="7 11" id="KW-0418">Kinase</keyword>
<dbReference type="EMBL" id="QNRI01000003">
    <property type="protein sequence ID" value="RBO99776.1"/>
    <property type="molecule type" value="Genomic_DNA"/>
</dbReference>
<comment type="caution">
    <text evidence="12">The sequence shown here is derived from an EMBL/GenBank/DDBJ whole genome shotgun (WGS) entry which is preliminary data.</text>
</comment>
<evidence type="ECO:0000313" key="13">
    <source>
        <dbReference type="Proteomes" id="UP000252254"/>
    </source>
</evidence>
<evidence type="ECO:0000256" key="11">
    <source>
        <dbReference type="HAMAP-Rule" id="MF_00228"/>
    </source>
</evidence>
<dbReference type="InterPro" id="IPR029056">
    <property type="entry name" value="Ribokinase-like"/>
</dbReference>
<dbReference type="GO" id="GO:0008902">
    <property type="term" value="F:hydroxymethylpyrimidine kinase activity"/>
    <property type="evidence" value="ECO:0007669"/>
    <property type="project" value="TreeGrafter"/>
</dbReference>
<name>A0A366EBM7_9BACI</name>
<dbReference type="UniPathway" id="UPA00060">
    <property type="reaction ID" value="UER00139"/>
</dbReference>
<dbReference type="Gene3D" id="3.40.1190.20">
    <property type="match status" value="1"/>
</dbReference>
<keyword evidence="6 11" id="KW-0547">Nucleotide-binding</keyword>
<comment type="catalytic activity">
    <reaction evidence="1 11">
        <text>5-(2-hydroxyethyl)-4-methylthiazole + ATP = 4-methyl-5-(2-phosphooxyethyl)-thiazole + ADP + H(+)</text>
        <dbReference type="Rhea" id="RHEA:24212"/>
        <dbReference type="ChEBI" id="CHEBI:15378"/>
        <dbReference type="ChEBI" id="CHEBI:17957"/>
        <dbReference type="ChEBI" id="CHEBI:30616"/>
        <dbReference type="ChEBI" id="CHEBI:58296"/>
        <dbReference type="ChEBI" id="CHEBI:456216"/>
        <dbReference type="EC" id="2.7.1.50"/>
    </reaction>
</comment>
<comment type="function">
    <text evidence="11">Catalyzes the phosphorylation of the hydroxyl group of 4-methyl-5-beta-hydroxyethylthiazole (THZ).</text>
</comment>
<dbReference type="NCBIfam" id="TIGR00694">
    <property type="entry name" value="thiM"/>
    <property type="match status" value="1"/>
</dbReference>
<evidence type="ECO:0000256" key="4">
    <source>
        <dbReference type="ARBA" id="ARBA00022679"/>
    </source>
</evidence>
<comment type="pathway">
    <text evidence="3 11">Cofactor biosynthesis; thiamine diphosphate biosynthesis; 4-methyl-5-(2-phosphoethyl)-thiazole from 5-(2-hydroxyethyl)-4-methylthiazole: step 1/1.</text>
</comment>
<evidence type="ECO:0000256" key="7">
    <source>
        <dbReference type="ARBA" id="ARBA00022777"/>
    </source>
</evidence>
<dbReference type="NCBIfam" id="NF006830">
    <property type="entry name" value="PRK09355.1"/>
    <property type="match status" value="1"/>
</dbReference>
<dbReference type="PRINTS" id="PR01099">
    <property type="entry name" value="HYETHTZKNASE"/>
</dbReference>
<protein>
    <recommendedName>
        <fullName evidence="11">Hydroxyethylthiazole kinase</fullName>
        <ecNumber evidence="11">2.7.1.50</ecNumber>
    </recommendedName>
    <alternativeName>
        <fullName evidence="11">4-methyl-5-beta-hydroxyethylthiazole kinase</fullName>
        <shortName evidence="11">TH kinase</shortName>
        <shortName evidence="11">Thz kinase</shortName>
    </alternativeName>
</protein>
<dbReference type="HAMAP" id="MF_00228">
    <property type="entry name" value="Thz_kinase"/>
    <property type="match status" value="1"/>
</dbReference>
<organism evidence="12 13">
    <name type="scientific">Paraliobacillus ryukyuensis</name>
    <dbReference type="NCBI Taxonomy" id="200904"/>
    <lineage>
        <taxon>Bacteria</taxon>
        <taxon>Bacillati</taxon>
        <taxon>Bacillota</taxon>
        <taxon>Bacilli</taxon>
        <taxon>Bacillales</taxon>
        <taxon>Bacillaceae</taxon>
        <taxon>Paraliobacillus</taxon>
    </lineage>
</organism>
<evidence type="ECO:0000256" key="10">
    <source>
        <dbReference type="ARBA" id="ARBA00022977"/>
    </source>
</evidence>
<dbReference type="PIRSF" id="PIRSF000513">
    <property type="entry name" value="Thz_kinase"/>
    <property type="match status" value="1"/>
</dbReference>
<dbReference type="Pfam" id="PF02110">
    <property type="entry name" value="HK"/>
    <property type="match status" value="1"/>
</dbReference>
<feature type="binding site" evidence="11">
    <location>
        <position position="190"/>
    </location>
    <ligand>
        <name>substrate</name>
    </ligand>
</feature>
<dbReference type="GO" id="GO:0005524">
    <property type="term" value="F:ATP binding"/>
    <property type="evidence" value="ECO:0007669"/>
    <property type="project" value="UniProtKB-UniRule"/>
</dbReference>
<dbReference type="GO" id="GO:0008972">
    <property type="term" value="F:phosphomethylpyrimidine kinase activity"/>
    <property type="evidence" value="ECO:0007669"/>
    <property type="project" value="TreeGrafter"/>
</dbReference>
<evidence type="ECO:0000256" key="8">
    <source>
        <dbReference type="ARBA" id="ARBA00022840"/>
    </source>
</evidence>
<dbReference type="InterPro" id="IPR000417">
    <property type="entry name" value="Hyethyz_kinase"/>
</dbReference>
<evidence type="ECO:0000256" key="6">
    <source>
        <dbReference type="ARBA" id="ARBA00022741"/>
    </source>
</evidence>
<comment type="cofactor">
    <cofactor evidence="2 11">
        <name>Mg(2+)</name>
        <dbReference type="ChEBI" id="CHEBI:18420"/>
    </cofactor>
</comment>
<sequence>MKIPMMIDAVRNKNPLIHNITNQVVVNFTANGLYALGASPVMANAVEETADMARNADALLLNIGTLTSDQVEAMIEAGKVANEKGIPVVFDPVGVGATPYRNQVAAKILEEVNVSIVRGNAGEVSQLAGLEAEVRGVDASGITEGKAIARHAVEALGVPVLVTGKTDVITDGKQLFEASNGSSLLTKVTGTGCLLGSVVAAFLASHPDEAVVKAATAAVTFYNVAAEQATEHANGPGSFQMAFLDALAETTNRTVSANVNIKHHILSEE</sequence>
<dbReference type="EC" id="2.7.1.50" evidence="11"/>
<dbReference type="GO" id="GO:0005829">
    <property type="term" value="C:cytosol"/>
    <property type="evidence" value="ECO:0007669"/>
    <property type="project" value="TreeGrafter"/>
</dbReference>
<evidence type="ECO:0000313" key="12">
    <source>
        <dbReference type="EMBL" id="RBO99776.1"/>
    </source>
</evidence>
<dbReference type="GO" id="GO:0000287">
    <property type="term" value="F:magnesium ion binding"/>
    <property type="evidence" value="ECO:0007669"/>
    <property type="project" value="UniProtKB-UniRule"/>
</dbReference>
<dbReference type="GO" id="GO:0009228">
    <property type="term" value="P:thiamine biosynthetic process"/>
    <property type="evidence" value="ECO:0007669"/>
    <property type="project" value="UniProtKB-KW"/>
</dbReference>
<keyword evidence="5 11" id="KW-0479">Metal-binding</keyword>
<feature type="binding site" evidence="11">
    <location>
        <position position="42"/>
    </location>
    <ligand>
        <name>substrate</name>
    </ligand>
</feature>
<evidence type="ECO:0000256" key="3">
    <source>
        <dbReference type="ARBA" id="ARBA00004868"/>
    </source>
</evidence>
<accession>A0A366EBM7</accession>
<evidence type="ECO:0000256" key="2">
    <source>
        <dbReference type="ARBA" id="ARBA00001946"/>
    </source>
</evidence>
<evidence type="ECO:0000256" key="1">
    <source>
        <dbReference type="ARBA" id="ARBA00001771"/>
    </source>
</evidence>
<keyword evidence="9 11" id="KW-0460">Magnesium</keyword>
<evidence type="ECO:0000256" key="5">
    <source>
        <dbReference type="ARBA" id="ARBA00022723"/>
    </source>
</evidence>
<keyword evidence="13" id="KW-1185">Reference proteome</keyword>
<reference evidence="12 13" key="1">
    <citation type="submission" date="2018-06" db="EMBL/GenBank/DDBJ databases">
        <title>Genomic Encyclopedia of Type Strains, Phase IV (KMG-IV): sequencing the most valuable type-strain genomes for metagenomic binning, comparative biology and taxonomic classification.</title>
        <authorList>
            <person name="Goeker M."/>
        </authorList>
    </citation>
    <scope>NUCLEOTIDE SEQUENCE [LARGE SCALE GENOMIC DNA]</scope>
    <source>
        <strain evidence="12 13">DSM 15140</strain>
    </source>
</reference>
<dbReference type="PANTHER" id="PTHR20858">
    <property type="entry name" value="PHOSPHOMETHYLPYRIMIDINE KINASE"/>
    <property type="match status" value="1"/>
</dbReference>
<keyword evidence="4 11" id="KW-0808">Transferase</keyword>
<feature type="binding site" evidence="11">
    <location>
        <position position="163"/>
    </location>
    <ligand>
        <name>ATP</name>
        <dbReference type="ChEBI" id="CHEBI:30616"/>
    </ligand>
</feature>
<dbReference type="GO" id="GO:0004417">
    <property type="term" value="F:hydroxyethylthiazole kinase activity"/>
    <property type="evidence" value="ECO:0007669"/>
    <property type="project" value="UniProtKB-UniRule"/>
</dbReference>
<dbReference type="AlphaFoldDB" id="A0A366EBM7"/>
<dbReference type="PANTHER" id="PTHR20858:SF17">
    <property type="entry name" value="HYDROXYMETHYLPYRIMIDINE_PHOSPHOMETHYLPYRIMIDINE KINASE THI20-RELATED"/>
    <property type="match status" value="1"/>
</dbReference>
<keyword evidence="8 11" id="KW-0067">ATP-binding</keyword>
<feature type="binding site" evidence="11">
    <location>
        <position position="118"/>
    </location>
    <ligand>
        <name>ATP</name>
        <dbReference type="ChEBI" id="CHEBI:30616"/>
    </ligand>
</feature>
<dbReference type="SUPFAM" id="SSF53613">
    <property type="entry name" value="Ribokinase-like"/>
    <property type="match status" value="1"/>
</dbReference>
<proteinExistence type="inferred from homology"/>